<keyword evidence="3" id="KW-1185">Reference proteome</keyword>
<accession>A0AAP3UZK9</accession>
<evidence type="ECO:0000313" key="2">
    <source>
        <dbReference type="EMBL" id="MDF1585774.1"/>
    </source>
</evidence>
<dbReference type="RefSeq" id="WP_327788190.1">
    <property type="nucleotide sequence ID" value="NZ_JARGEQ010000040.1"/>
</dbReference>
<evidence type="ECO:0000313" key="3">
    <source>
        <dbReference type="Proteomes" id="UP001301140"/>
    </source>
</evidence>
<organism evidence="2 3">
    <name type="scientific">Marinimicrococcus flavescens</name>
    <dbReference type="NCBI Taxonomy" id="3031815"/>
    <lineage>
        <taxon>Bacteria</taxon>
        <taxon>Pseudomonadati</taxon>
        <taxon>Pseudomonadota</taxon>
        <taxon>Alphaproteobacteria</taxon>
        <taxon>Geminicoccales</taxon>
        <taxon>Geminicoccaceae</taxon>
        <taxon>Marinimicrococcus</taxon>
    </lineage>
</organism>
<sequence>MRGIALWFVLSAAVYLLAGMLFGIVMSASHDHSMSPAHGHLNLVGGAMMAIFGLYYHNVPAAAGSGLARLHFAAATLGLWLLVPGIALAIAGLTQGVAVAGSLATVLSTALFLLVVTRHRGPPSQPA</sequence>
<evidence type="ECO:0000256" key="1">
    <source>
        <dbReference type="SAM" id="Phobius"/>
    </source>
</evidence>
<keyword evidence="1" id="KW-0812">Transmembrane</keyword>
<protein>
    <recommendedName>
        <fullName evidence="4">Cytochrome-c oxidase</fullName>
    </recommendedName>
</protein>
<gene>
    <name evidence="2" type="ORF">PZ740_05165</name>
</gene>
<dbReference type="InterPro" id="IPR036927">
    <property type="entry name" value="Cyt_c_oxase-like_su1_sf"/>
</dbReference>
<proteinExistence type="predicted"/>
<name>A0AAP3UZK9_9PROT</name>
<feature type="transmembrane region" description="Helical" evidence="1">
    <location>
        <begin position="97"/>
        <end position="116"/>
    </location>
</feature>
<feature type="transmembrane region" description="Helical" evidence="1">
    <location>
        <begin position="37"/>
        <end position="56"/>
    </location>
</feature>
<dbReference type="SUPFAM" id="SSF81442">
    <property type="entry name" value="Cytochrome c oxidase subunit I-like"/>
    <property type="match status" value="1"/>
</dbReference>
<dbReference type="Proteomes" id="UP001301140">
    <property type="component" value="Unassembled WGS sequence"/>
</dbReference>
<comment type="caution">
    <text evidence="2">The sequence shown here is derived from an EMBL/GenBank/DDBJ whole genome shotgun (WGS) entry which is preliminary data.</text>
</comment>
<reference evidence="2 3" key="1">
    <citation type="submission" date="2023-03" db="EMBL/GenBank/DDBJ databases">
        <title>YIM 152171 draft genome.</title>
        <authorList>
            <person name="Yang Z."/>
        </authorList>
    </citation>
    <scope>NUCLEOTIDE SEQUENCE [LARGE SCALE GENOMIC DNA]</scope>
    <source>
        <strain evidence="2 3">YIM 152171</strain>
    </source>
</reference>
<dbReference type="Gene3D" id="1.20.210.10">
    <property type="entry name" value="Cytochrome c oxidase-like, subunit I domain"/>
    <property type="match status" value="1"/>
</dbReference>
<evidence type="ECO:0008006" key="4">
    <source>
        <dbReference type="Google" id="ProtNLM"/>
    </source>
</evidence>
<dbReference type="AlphaFoldDB" id="A0AAP3UZK9"/>
<keyword evidence="1" id="KW-1133">Transmembrane helix</keyword>
<keyword evidence="1" id="KW-0472">Membrane</keyword>
<feature type="transmembrane region" description="Helical" evidence="1">
    <location>
        <begin position="68"/>
        <end position="91"/>
    </location>
</feature>
<dbReference type="EMBL" id="JARGEQ010000040">
    <property type="protein sequence ID" value="MDF1585774.1"/>
    <property type="molecule type" value="Genomic_DNA"/>
</dbReference>